<keyword evidence="14" id="KW-1185">Reference proteome</keyword>
<dbReference type="PROSITE" id="PS50862">
    <property type="entry name" value="AA_TRNA_LIGASE_II"/>
    <property type="match status" value="1"/>
</dbReference>
<sequence>MLINSYKNSSSSINTMSESDISLFQSIGFDEKRAKDTVKNKELTDNIKFLIGAAKVEAGCDKSVGNLLYSLATSPQAQSPLRGQAAAYIGDGRIKSQQQYQALVAYLKDNSEFVAAKFESDCGVGVTVTAAQVQAAIDELFAKKSAEIAEKKWHIAIGDLLNPLKESLKWADFKEVKDLLDAQMLKVLGPKPQEAPKEKKSKPVSTKPVEDALAKITLTENAALPAAKFLKIRDISPAIANTRVHIKGWIHHVRSQRKIAFIELRDGTGFLQCVLQGDLVHPSIVDDLKREATVSLIGTLTLPPADKHCPQGVELQVDYWKLIGASHLDLEGIINIDSNVDQMLDQRHIVLRGSRASSIMKLRSITMKAFRDHYFENGYYEVSPPTLVNTFCEGGSELFTLDYFGQPAYLTQSSQLYLETMIPVAGDVFCMAQSYRAELSKTRRHLAEFTHLEAECPFITFEDLLDRIEYLVCDVAERIFKIDKDLLLSVNPNAKVPKRPFKRMDYADGIKYVREHNIYKDEATKTHFEFGDDIPEAAERKMNDQIGEPIFFCRFPAEMKAFYMARCPEDNTLTESTDLLMPGVGEIVGGSMRISDYTQLMDAYKKEGLDPSQYYWFTDQRKYGTTPHGGYGLGVERFLTWFLGEEHIRNVCLYPRYRERCQP</sequence>
<name>D3BC91_HETP5</name>
<evidence type="ECO:0000256" key="1">
    <source>
        <dbReference type="ARBA" id="ARBA00004496"/>
    </source>
</evidence>
<dbReference type="CDD" id="cd00776">
    <property type="entry name" value="AsxRS_core"/>
    <property type="match status" value="1"/>
</dbReference>
<evidence type="ECO:0000256" key="3">
    <source>
        <dbReference type="ARBA" id="ARBA00012816"/>
    </source>
</evidence>
<dbReference type="Pfam" id="PF01336">
    <property type="entry name" value="tRNA_anti-codon"/>
    <property type="match status" value="1"/>
</dbReference>
<evidence type="ECO:0000256" key="9">
    <source>
        <dbReference type="ARBA" id="ARBA00023146"/>
    </source>
</evidence>
<evidence type="ECO:0000256" key="5">
    <source>
        <dbReference type="ARBA" id="ARBA00022598"/>
    </source>
</evidence>
<dbReference type="STRING" id="670386.D3BC91"/>
<comment type="subcellular location">
    <subcellularLocation>
        <location evidence="1">Cytoplasm</location>
    </subcellularLocation>
</comment>
<evidence type="ECO:0000256" key="8">
    <source>
        <dbReference type="ARBA" id="ARBA00022917"/>
    </source>
</evidence>
<evidence type="ECO:0000256" key="10">
    <source>
        <dbReference type="ARBA" id="ARBA00029886"/>
    </source>
</evidence>
<protein>
    <recommendedName>
        <fullName evidence="3">asparagine--tRNA ligase</fullName>
        <ecNumber evidence="3">6.1.1.22</ecNumber>
    </recommendedName>
    <alternativeName>
        <fullName evidence="10">Asparaginyl-tRNA synthetase</fullName>
    </alternativeName>
</protein>
<dbReference type="SUPFAM" id="SSF50249">
    <property type="entry name" value="Nucleic acid-binding proteins"/>
    <property type="match status" value="1"/>
</dbReference>
<dbReference type="InterPro" id="IPR004522">
    <property type="entry name" value="Asn-tRNA-ligase"/>
</dbReference>
<dbReference type="FunCoup" id="D3BC91">
    <property type="interactions" value="775"/>
</dbReference>
<comment type="similarity">
    <text evidence="2">Belongs to the class-II aminoacyl-tRNA synthetase family.</text>
</comment>
<dbReference type="GeneID" id="31361599"/>
<dbReference type="InParanoid" id="D3BC91"/>
<dbReference type="InterPro" id="IPR042558">
    <property type="entry name" value="Gln-tRNA-synth_Ib_RNA-bd_N_1"/>
</dbReference>
<dbReference type="Gene3D" id="1.10.10.2420">
    <property type="match status" value="1"/>
</dbReference>
<keyword evidence="7" id="KW-0067">ATP-binding</keyword>
<evidence type="ECO:0000256" key="7">
    <source>
        <dbReference type="ARBA" id="ARBA00022840"/>
    </source>
</evidence>
<dbReference type="FunFam" id="1.10.10.2420:FF:000001">
    <property type="entry name" value="Glutamine--tRNA ligase cytoplasmic"/>
    <property type="match status" value="1"/>
</dbReference>
<dbReference type="PANTHER" id="PTHR22594">
    <property type="entry name" value="ASPARTYL/LYSYL-TRNA SYNTHETASE"/>
    <property type="match status" value="1"/>
</dbReference>
<dbReference type="PANTHER" id="PTHR22594:SF16">
    <property type="entry name" value="ASPARAGINE--TRNA LIGASE, CYTOPLASMIC"/>
    <property type="match status" value="1"/>
</dbReference>
<proteinExistence type="inferred from homology"/>
<dbReference type="InterPro" id="IPR002312">
    <property type="entry name" value="Asp/Asn-tRNA-synth_IIb"/>
</dbReference>
<dbReference type="GO" id="GO:0003676">
    <property type="term" value="F:nucleic acid binding"/>
    <property type="evidence" value="ECO:0007669"/>
    <property type="project" value="InterPro"/>
</dbReference>
<dbReference type="InterPro" id="IPR004365">
    <property type="entry name" value="NA-bd_OB_tRNA"/>
</dbReference>
<evidence type="ECO:0000256" key="6">
    <source>
        <dbReference type="ARBA" id="ARBA00022741"/>
    </source>
</evidence>
<evidence type="ECO:0000313" key="14">
    <source>
        <dbReference type="Proteomes" id="UP000001396"/>
    </source>
</evidence>
<feature type="domain" description="Aminoacyl-transfer RNA synthetases class-II family profile" evidence="12">
    <location>
        <begin position="360"/>
        <end position="655"/>
    </location>
</feature>
<dbReference type="InterPro" id="IPR007639">
    <property type="entry name" value="Gln-tRNA-synth_Ib_RNA-bd_N"/>
</dbReference>
<dbReference type="InterPro" id="IPR042559">
    <property type="entry name" value="Gln-tRNA-synth_Ib_RNA-bd_N_2"/>
</dbReference>
<dbReference type="GO" id="GO:0006421">
    <property type="term" value="P:asparaginyl-tRNA aminoacylation"/>
    <property type="evidence" value="ECO:0007669"/>
    <property type="project" value="InterPro"/>
</dbReference>
<dbReference type="Pfam" id="PF00152">
    <property type="entry name" value="tRNA-synt_2"/>
    <property type="match status" value="1"/>
</dbReference>
<dbReference type="FunFam" id="1.10.8.1290:FF:000002">
    <property type="entry name" value="Glutamine--tRNA ligase cytoplasmic"/>
    <property type="match status" value="1"/>
</dbReference>
<evidence type="ECO:0000256" key="2">
    <source>
        <dbReference type="ARBA" id="ARBA00008226"/>
    </source>
</evidence>
<dbReference type="RefSeq" id="XP_020433392.1">
    <property type="nucleotide sequence ID" value="XM_020576980.1"/>
</dbReference>
<accession>D3BC91</accession>
<evidence type="ECO:0000256" key="11">
    <source>
        <dbReference type="ARBA" id="ARBA00047844"/>
    </source>
</evidence>
<dbReference type="GO" id="GO:0004816">
    <property type="term" value="F:asparagine-tRNA ligase activity"/>
    <property type="evidence" value="ECO:0007669"/>
    <property type="project" value="UniProtKB-EC"/>
</dbReference>
<dbReference type="PRINTS" id="PR01042">
    <property type="entry name" value="TRNASYNTHASP"/>
</dbReference>
<dbReference type="Proteomes" id="UP000001396">
    <property type="component" value="Unassembled WGS sequence"/>
</dbReference>
<keyword evidence="5 13" id="KW-0436">Ligase</keyword>
<dbReference type="SUPFAM" id="SSF55681">
    <property type="entry name" value="Class II aaRS and biotin synthetases"/>
    <property type="match status" value="1"/>
</dbReference>
<keyword evidence="9" id="KW-0030">Aminoacyl-tRNA synthetase</keyword>
<dbReference type="Gene3D" id="1.10.8.1290">
    <property type="entry name" value="Glutaminyl-tRNA synthetase, non-specific RNA binding region part 1, domain 1"/>
    <property type="match status" value="1"/>
</dbReference>
<gene>
    <name evidence="13" type="primary">asnS1</name>
    <name evidence="13" type="ORF">PPL_06115</name>
</gene>
<comment type="catalytic activity">
    <reaction evidence="11">
        <text>tRNA(Asn) + L-asparagine + ATP = L-asparaginyl-tRNA(Asn) + AMP + diphosphate + H(+)</text>
        <dbReference type="Rhea" id="RHEA:11180"/>
        <dbReference type="Rhea" id="RHEA-COMP:9659"/>
        <dbReference type="Rhea" id="RHEA-COMP:9674"/>
        <dbReference type="ChEBI" id="CHEBI:15378"/>
        <dbReference type="ChEBI" id="CHEBI:30616"/>
        <dbReference type="ChEBI" id="CHEBI:33019"/>
        <dbReference type="ChEBI" id="CHEBI:58048"/>
        <dbReference type="ChEBI" id="CHEBI:78442"/>
        <dbReference type="ChEBI" id="CHEBI:78515"/>
        <dbReference type="ChEBI" id="CHEBI:456215"/>
        <dbReference type="EC" id="6.1.1.22"/>
    </reaction>
</comment>
<dbReference type="Gene3D" id="3.30.930.10">
    <property type="entry name" value="Bira Bifunctional Protein, Domain 2"/>
    <property type="match status" value="1"/>
</dbReference>
<dbReference type="GO" id="GO:0005737">
    <property type="term" value="C:cytoplasm"/>
    <property type="evidence" value="ECO:0007669"/>
    <property type="project" value="UniProtKB-SubCell"/>
</dbReference>
<dbReference type="GO" id="GO:0005524">
    <property type="term" value="F:ATP binding"/>
    <property type="evidence" value="ECO:0007669"/>
    <property type="project" value="UniProtKB-KW"/>
</dbReference>
<dbReference type="FunFam" id="3.30.930.10:FF:000040">
    <property type="entry name" value="Asparagine--tRNA ligase, cytoplasmic"/>
    <property type="match status" value="1"/>
</dbReference>
<dbReference type="InterPro" id="IPR045864">
    <property type="entry name" value="aa-tRNA-synth_II/BPL/LPL"/>
</dbReference>
<evidence type="ECO:0000256" key="4">
    <source>
        <dbReference type="ARBA" id="ARBA00022490"/>
    </source>
</evidence>
<dbReference type="InterPro" id="IPR004364">
    <property type="entry name" value="Aa-tRNA-synt_II"/>
</dbReference>
<organism evidence="13 14">
    <name type="scientific">Heterostelium pallidum (strain ATCC 26659 / Pp 5 / PN500)</name>
    <name type="common">Cellular slime mold</name>
    <name type="synonym">Polysphondylium pallidum</name>
    <dbReference type="NCBI Taxonomy" id="670386"/>
    <lineage>
        <taxon>Eukaryota</taxon>
        <taxon>Amoebozoa</taxon>
        <taxon>Evosea</taxon>
        <taxon>Eumycetozoa</taxon>
        <taxon>Dictyostelia</taxon>
        <taxon>Acytosteliales</taxon>
        <taxon>Acytosteliaceae</taxon>
        <taxon>Heterostelium</taxon>
    </lineage>
</organism>
<dbReference type="EMBL" id="ADBJ01000026">
    <property type="protein sequence ID" value="EFA81274.1"/>
    <property type="molecule type" value="Genomic_DNA"/>
</dbReference>
<dbReference type="InterPro" id="IPR006195">
    <property type="entry name" value="aa-tRNA-synth_II"/>
</dbReference>
<dbReference type="EC" id="6.1.1.22" evidence="3"/>
<keyword evidence="6" id="KW-0547">Nucleotide-binding</keyword>
<reference evidence="13 14" key="1">
    <citation type="journal article" date="2011" name="Genome Res.">
        <title>Phylogeny-wide analysis of social amoeba genomes highlights ancient origins for complex intercellular communication.</title>
        <authorList>
            <person name="Heidel A.J."/>
            <person name="Lawal H.M."/>
            <person name="Felder M."/>
            <person name="Schilde C."/>
            <person name="Helps N.R."/>
            <person name="Tunggal B."/>
            <person name="Rivero F."/>
            <person name="John U."/>
            <person name="Schleicher M."/>
            <person name="Eichinger L."/>
            <person name="Platzer M."/>
            <person name="Noegel A.A."/>
            <person name="Schaap P."/>
            <person name="Gloeckner G."/>
        </authorList>
    </citation>
    <scope>NUCLEOTIDE SEQUENCE [LARGE SCALE GENOMIC DNA]</scope>
    <source>
        <strain evidence="14">ATCC 26659 / Pp 5 / PN500</strain>
    </source>
</reference>
<keyword evidence="4" id="KW-0963">Cytoplasm</keyword>
<evidence type="ECO:0000313" key="13">
    <source>
        <dbReference type="EMBL" id="EFA81274.1"/>
    </source>
</evidence>
<dbReference type="CDD" id="cd04323">
    <property type="entry name" value="AsnRS_cyto_like_N"/>
    <property type="match status" value="1"/>
</dbReference>
<dbReference type="Gene3D" id="2.40.50.140">
    <property type="entry name" value="Nucleic acid-binding proteins"/>
    <property type="match status" value="1"/>
</dbReference>
<dbReference type="OMA" id="TEPFHRE"/>
<evidence type="ECO:0000259" key="12">
    <source>
        <dbReference type="PROSITE" id="PS50862"/>
    </source>
</evidence>
<keyword evidence="8" id="KW-0648">Protein biosynthesis</keyword>
<dbReference type="Pfam" id="PF04558">
    <property type="entry name" value="tRNA_synt_1c_R1"/>
    <property type="match status" value="1"/>
</dbReference>
<dbReference type="NCBIfam" id="TIGR00457">
    <property type="entry name" value="asnS"/>
    <property type="match status" value="1"/>
</dbReference>
<dbReference type="AlphaFoldDB" id="D3BC91"/>
<dbReference type="InterPro" id="IPR012340">
    <property type="entry name" value="NA-bd_OB-fold"/>
</dbReference>
<comment type="caution">
    <text evidence="13">The sequence shown here is derived from an EMBL/GenBank/DDBJ whole genome shotgun (WGS) entry which is preliminary data.</text>
</comment>